<feature type="transmembrane region" description="Helical" evidence="5">
    <location>
        <begin position="2657"/>
        <end position="2679"/>
    </location>
</feature>
<evidence type="ECO:0000313" key="10">
    <source>
        <dbReference type="Proteomes" id="UP001596244"/>
    </source>
</evidence>
<comment type="caution">
    <text evidence="9">The sequence shown here is derived from an EMBL/GenBank/DDBJ whole genome shotgun (WGS) entry which is preliminary data.</text>
</comment>
<dbReference type="InterPro" id="IPR033764">
    <property type="entry name" value="Sdr_B"/>
</dbReference>
<dbReference type="SUPFAM" id="SSF49478">
    <property type="entry name" value="Cna protein B-type domain"/>
    <property type="match status" value="1"/>
</dbReference>
<dbReference type="Pfam" id="PF13620">
    <property type="entry name" value="CarboxypepD_reg"/>
    <property type="match status" value="1"/>
</dbReference>
<dbReference type="NCBIfam" id="TIGR01451">
    <property type="entry name" value="B_ant_repeat"/>
    <property type="match status" value="1"/>
</dbReference>
<feature type="domain" description="SD-repeat containing protein B" evidence="8">
    <location>
        <begin position="1217"/>
        <end position="1291"/>
    </location>
</feature>
<dbReference type="InterPro" id="IPR051417">
    <property type="entry name" value="SDr/BOS_complex"/>
</dbReference>
<feature type="chain" id="PRO_5046478760" evidence="6">
    <location>
        <begin position="22"/>
        <end position="2683"/>
    </location>
</feature>
<feature type="domain" description="DUF11" evidence="7">
    <location>
        <begin position="931"/>
        <end position="1013"/>
    </location>
</feature>
<dbReference type="Pfam" id="PF01345">
    <property type="entry name" value="DUF11"/>
    <property type="match status" value="1"/>
</dbReference>
<dbReference type="InterPro" id="IPR047589">
    <property type="entry name" value="DUF11_rpt"/>
</dbReference>
<keyword evidence="5" id="KW-1133">Transmembrane helix</keyword>
<accession>A0ABW1QDE2</accession>
<evidence type="ECO:0000259" key="7">
    <source>
        <dbReference type="Pfam" id="PF01345"/>
    </source>
</evidence>
<evidence type="ECO:0000256" key="2">
    <source>
        <dbReference type="ARBA" id="ARBA00022525"/>
    </source>
</evidence>
<feature type="signal peptide" evidence="6">
    <location>
        <begin position="1"/>
        <end position="21"/>
    </location>
</feature>
<dbReference type="Pfam" id="PF17210">
    <property type="entry name" value="SdrD_B"/>
    <property type="match status" value="5"/>
</dbReference>
<keyword evidence="3 6" id="KW-0732">Signal</keyword>
<evidence type="ECO:0000256" key="5">
    <source>
        <dbReference type="SAM" id="Phobius"/>
    </source>
</evidence>
<feature type="domain" description="SD-repeat containing protein B" evidence="8">
    <location>
        <begin position="2458"/>
        <end position="2533"/>
    </location>
</feature>
<dbReference type="PANTHER" id="PTHR23303">
    <property type="entry name" value="CARBOXYPEPTIDASE REGULATORY REGION-CONTAINING"/>
    <property type="match status" value="1"/>
</dbReference>
<comment type="subcellular location">
    <subcellularLocation>
        <location evidence="1">Secreted</location>
    </subcellularLocation>
</comment>
<feature type="domain" description="SD-repeat containing protein B" evidence="8">
    <location>
        <begin position="1324"/>
        <end position="1394"/>
    </location>
</feature>
<sequence>MLTVLILLVSGLVWVSEPAVAQGRGQITLDVQPTANSISATEIAQFEIRWACSTPNTTCDNVVITAPLPEFVDYPDIYLTGNPVGVASSGNFSGAPVYDARTRTLRWTMNNPLPAGSSGSLFYRIATPPGTVPNGAKLVLEATATSTNSDTVVADNSNNPVVVRSQYDFIVDKRRTNANAAPLAGADITYSVWAGDRRHMDAQRGRGGNGQLIPYTYQGARRDGIWNLMGITIRDTLPEGAEFVSASGGGVYDPATHTVTWPPYDYAQQRADGTWSAKGDTAAGVPPYYLLTVRYPLDKFPAGQPIENTATATAHPIFADDVVVTASEGDISTPIADPGTYGGSFTKATSSVGNRTVNRGALNAVVNTFGGRNTSPVPLEVRIDDHLPCALTSPAGPGCQTPGMSLTSFAWSADTSGTYELRWETTTGASNGSRTFVLDQFRSESFAPTLQPGEIITSVYVRGTLPAGAVYSLSLYGTALDSFPVERPAGFRYQSPFLNGDQPTALGEIATRGMWLENCVTDDSGLFRDGKRISSFAGPDAAGNSKCGYNRVAPDSPTYSIDKQELLITPGGQGTLSARLVASYSPMDVHPVVTELLPKGFHYVPESLRFPNNTYRLSHTNAIVEVIPNFAGTGRELVRISWPDEIILPKQTLMGLLGFTMGIQADRGLAAGSYVNEIHMFDKLVPNRNDPLGAKTHCSSGVQTTKITDDRSGLYGTVYGGHGDMYGCGTQQKITVVEQASIDGTKFVKGSLDTDWQASPNTGLVEGGKNAQYRLDLYNSGSVEVTDLVLYDILPHVGDTGVLVTDQQRGSDWSSTLAKALQAVPGATISYSASSNPCRPEVLPGNTGCTDDWNTNLGAVGRENVKAVKIAFGGSQLKPNETWSINLEITAEASRGGIAWNSFAVTGKNAKTGQALIPVEPAKVGLQVPVDVDVIKTADDNGVYRPGDEVIWNIEALNHGPGWAADLLIADKLPAGVTYQDSTVEYGYYDDAGAWVSAGAGTAQYDPATGRVTLDRTLRPANDRDTQRQLNVEVAATVGDPAEGEPAPAVGALEPTAARLTITTKVNDGTEGQRICNDVRVETKDPNRGTGTSQACISVGTTVAGTIWDDVSGEGNIGDAEPRLGDVKVALLDAATGQPVRDRQGQPITALTDDQGNYLLTGVPPGNFTVSFDPANLPEGEWVNTFDIDGTDTPHVAAVTVGTSKVENVNFGVTQPATIGDFVWVDVNGNGVFEEGEKPLEGVTVRLLDATGAVLATTTTDVDGKYTFPGLTPGTYQVRFDVPAGYAATTGPDSVGANPAAVKLEGRSSNLDQDLGLRGTGVIGDTVFIDDDSKAGIPGVTVTLLDAEGNTVDEQITDADGKYRFTNLLPGVEYTVRVADPPTAEVVYVPSGHDMSRTLTLPPEAMENLDQDFGFRPRNPVRLDVAVQAAATYNEGYTWKVTKTADKEREEVAVDATVTPAFTITATPEGPALTPTADSEKVTATVTVTNPEASEVTITDLQVTGEGLTCEPTTVAEVTVLADGSEDVDFTCTGTVLEGKKTVEEMTEALKGITLTATATQAGTGTPVAPATGQDADPELTHDPAGDSNATVDVVDTFHGGDPRTIGTARAEEGEQTFPFTAPELKATAGRCDVYTNEVALQAGGKDVATDKADYTLCASGAAVPDATVEGTFDRIYGWDIEKETVSAVTVPIDGSNDRGVDIDYRITTTETPATQANHTYGAVITVANPDADGITPMLVNVTATSAAFGKCEVLGGETAQIDPQGTSRFVVTCNVPDTYTGDLSDTLTWEVARADASGQPVISGTETVTGTEIPFNKTVIVSDPNATTDTREYTWVDGTKVYTWDLTWDGNGQRIMPNRCVSVVNTAQLAAVGDQAHAGQLPASASTSDQFCNAGLSGHIFLDEERNGRDLNTKPVFTGEVTVRLMNEAGEEVATVTTTNGLFNFGGVDAGTYYIEFDAPDGHGFSPQVNTDGDRIGEPGVTDAGSEDGKDTTVRTPRFTIGGANDNTPANIDAAVFPLKPLELRLDVDAEATYGKAYEWSLTKKADPTQALLREGDKQEVTYEVTVDAQETLQVATVKVTGELTLKNPERREVNVGDITFEPETCRVEGDGVDKLGAGEEKTVTFTCEVEVTGTTEAEIKQALEDLKITATVGAAQAQASDDDAKATHDDAADKNAKATLEDVLRSEGEDDVVREPLEIDAQDAPKTIDYQVTFTKDDRESEVWTNEAKIADATAEATVTLDREDPEPGAVTGVIWNDANRDGVIDADEAGIPGIELELVDADGNPVATATTGPDGSYTFADIPAGDYTVRVLTVPDNMDLVSDPAGTTNPQLQARVTVEEGKTTQDQNFGFAGQVGAVSGTIWDRGTGNPLAGVTVTLLNELGEAVGTVTTGPDGTYSFGNVPAGNYTIEVAQPAGWDLVDSPQGGLTTSVTVTAGEEVTDQDYGFQKVPPVGNITGTIWNDRNQDALRDLGEAGLEGWMVDLLDEDGNVIATTRTDATGNYGFTALFGGTYTIEVHPKAGWLQTADPDGPAVATYTYEVILPDGGEVHDLDFGFYNPSAPPVPVTPPGSSGGSIIIPLIIGGLIGSSLTGSSVPDASSTPDVSSDKPVSSRPTPDAPAKSEPTPEKGEQAKSQPGKQAPQAQPAKRSPLANTGASVIGLVVAALILAAVGTLLVMRRRK</sequence>
<keyword evidence="2" id="KW-0964">Secreted</keyword>
<proteinExistence type="predicted"/>
<feature type="domain" description="SD-repeat containing protein B" evidence="8">
    <location>
        <begin position="1900"/>
        <end position="1976"/>
    </location>
</feature>
<dbReference type="Gene3D" id="2.60.40.10">
    <property type="entry name" value="Immunoglobulins"/>
    <property type="match status" value="7"/>
</dbReference>
<dbReference type="SUPFAM" id="SSF117074">
    <property type="entry name" value="Hypothetical protein PA1324"/>
    <property type="match status" value="6"/>
</dbReference>
<organism evidence="9 10">
    <name type="scientific">Corynebacterium nasicanis</name>
    <dbReference type="NCBI Taxonomy" id="1448267"/>
    <lineage>
        <taxon>Bacteria</taxon>
        <taxon>Bacillati</taxon>
        <taxon>Actinomycetota</taxon>
        <taxon>Actinomycetes</taxon>
        <taxon>Mycobacteriales</taxon>
        <taxon>Corynebacteriaceae</taxon>
        <taxon>Corynebacterium</taxon>
    </lineage>
</organism>
<keyword evidence="5" id="KW-0812">Transmembrane</keyword>
<evidence type="ECO:0000256" key="6">
    <source>
        <dbReference type="SAM" id="SignalP"/>
    </source>
</evidence>
<feature type="compositionally biased region" description="Low complexity" evidence="4">
    <location>
        <begin position="2634"/>
        <end position="2649"/>
    </location>
</feature>
<gene>
    <name evidence="9" type="ORF">ACFPUZ_05325</name>
</gene>
<reference evidence="10" key="1">
    <citation type="journal article" date="2019" name="Int. J. Syst. Evol. Microbiol.">
        <title>The Global Catalogue of Microorganisms (GCM) 10K type strain sequencing project: providing services to taxonomists for standard genome sequencing and annotation.</title>
        <authorList>
            <consortium name="The Broad Institute Genomics Platform"/>
            <consortium name="The Broad Institute Genome Sequencing Center for Infectious Disease"/>
            <person name="Wu L."/>
            <person name="Ma J."/>
        </authorList>
    </citation>
    <scope>NUCLEOTIDE SEQUENCE [LARGE SCALE GENOMIC DNA]</scope>
    <source>
        <strain evidence="10">CCUG 51943</strain>
    </source>
</reference>
<name>A0ABW1QDE2_9CORY</name>
<dbReference type="RefSeq" id="WP_377000608.1">
    <property type="nucleotide sequence ID" value="NZ_JBHSQE010000003.1"/>
</dbReference>
<evidence type="ECO:0000256" key="4">
    <source>
        <dbReference type="SAM" id="MobiDB-lite"/>
    </source>
</evidence>
<dbReference type="InterPro" id="IPR001434">
    <property type="entry name" value="OmcB-like_DUF11"/>
</dbReference>
<feature type="compositionally biased region" description="Polar residues" evidence="4">
    <location>
        <begin position="2598"/>
        <end position="2616"/>
    </location>
</feature>
<evidence type="ECO:0000313" key="9">
    <source>
        <dbReference type="EMBL" id="MFC6146225.1"/>
    </source>
</evidence>
<dbReference type="InterPro" id="IPR013783">
    <property type="entry name" value="Ig-like_fold"/>
</dbReference>
<feature type="region of interest" description="Disordered" evidence="4">
    <location>
        <begin position="2594"/>
        <end position="2653"/>
    </location>
</feature>
<protein>
    <submittedName>
        <fullName evidence="9">SdrD B-like domain-containing protein</fullName>
    </submittedName>
</protein>
<keyword evidence="5" id="KW-0472">Membrane</keyword>
<keyword evidence="10" id="KW-1185">Reference proteome</keyword>
<feature type="domain" description="SD-repeat containing protein B" evidence="8">
    <location>
        <begin position="2256"/>
        <end position="2341"/>
    </location>
</feature>
<dbReference type="Proteomes" id="UP001596244">
    <property type="component" value="Unassembled WGS sequence"/>
</dbReference>
<dbReference type="EMBL" id="JBHSQE010000003">
    <property type="protein sequence ID" value="MFC6146225.1"/>
    <property type="molecule type" value="Genomic_DNA"/>
</dbReference>
<evidence type="ECO:0000256" key="3">
    <source>
        <dbReference type="ARBA" id="ARBA00022729"/>
    </source>
</evidence>
<evidence type="ECO:0000256" key="1">
    <source>
        <dbReference type="ARBA" id="ARBA00004613"/>
    </source>
</evidence>
<evidence type="ECO:0000259" key="8">
    <source>
        <dbReference type="Pfam" id="PF17210"/>
    </source>
</evidence>